<name>A0ABS6D978_9FIRM</name>
<dbReference type="RefSeq" id="WP_216244777.1">
    <property type="nucleotide sequence ID" value="NZ_JABACJ020000028.1"/>
</dbReference>
<dbReference type="InterPro" id="IPR009875">
    <property type="entry name" value="PilZ_domain"/>
</dbReference>
<organism evidence="2 3">
    <name type="scientific">Faecalicatena faecalis</name>
    <dbReference type="NCBI Taxonomy" id="2726362"/>
    <lineage>
        <taxon>Bacteria</taxon>
        <taxon>Bacillati</taxon>
        <taxon>Bacillota</taxon>
        <taxon>Clostridia</taxon>
        <taxon>Lachnospirales</taxon>
        <taxon>Lachnospiraceae</taxon>
        <taxon>Faecalicatena</taxon>
    </lineage>
</organism>
<protein>
    <submittedName>
        <fullName evidence="2">PilZ domain-containing protein</fullName>
    </submittedName>
</protein>
<sequence>MPILEDAYVGASCVIKTKSNDLLTMGTLQKIKESYLDISNTRNELPEIPYNMLVKIEIYNSQIGFRVLLGSVYISSSKLVRIINLSEAAASEKREFFRINVREYGYLYDENADEFEVELVDISLGGLLFKSKREYSIGTYLTIRIPILGNTNAFHCIVRRHVEFDKGYMGCGCEFTELTMLQEDQLYKFMLKKQNDQLKRVR</sequence>
<accession>A0ABS6D978</accession>
<evidence type="ECO:0000313" key="3">
    <source>
        <dbReference type="Proteomes" id="UP000723714"/>
    </source>
</evidence>
<evidence type="ECO:0000259" key="1">
    <source>
        <dbReference type="Pfam" id="PF07238"/>
    </source>
</evidence>
<keyword evidence="3" id="KW-1185">Reference proteome</keyword>
<reference evidence="2 3" key="1">
    <citation type="submission" date="2021-06" db="EMBL/GenBank/DDBJ databases">
        <title>Faecalicatena sp. nov. isolated from porcine feces.</title>
        <authorList>
            <person name="Oh B.S."/>
            <person name="Lee J.H."/>
        </authorList>
    </citation>
    <scope>NUCLEOTIDE SEQUENCE [LARGE SCALE GENOMIC DNA]</scope>
    <source>
        <strain evidence="2 3">AGMB00832</strain>
    </source>
</reference>
<dbReference type="Proteomes" id="UP000723714">
    <property type="component" value="Unassembled WGS sequence"/>
</dbReference>
<evidence type="ECO:0000313" key="2">
    <source>
        <dbReference type="EMBL" id="MBU3878163.1"/>
    </source>
</evidence>
<comment type="caution">
    <text evidence="2">The sequence shown here is derived from an EMBL/GenBank/DDBJ whole genome shotgun (WGS) entry which is preliminary data.</text>
</comment>
<dbReference type="EMBL" id="JABACJ020000028">
    <property type="protein sequence ID" value="MBU3878163.1"/>
    <property type="molecule type" value="Genomic_DNA"/>
</dbReference>
<proteinExistence type="predicted"/>
<gene>
    <name evidence="2" type="ORF">HGO97_020380</name>
</gene>
<feature type="domain" description="PilZ" evidence="1">
    <location>
        <begin position="92"/>
        <end position="190"/>
    </location>
</feature>
<dbReference type="Pfam" id="PF07238">
    <property type="entry name" value="PilZ"/>
    <property type="match status" value="1"/>
</dbReference>